<keyword evidence="1" id="KW-0472">Membrane</keyword>
<gene>
    <name evidence="2" type="ORF">LCGC14_0570170</name>
</gene>
<evidence type="ECO:0000256" key="1">
    <source>
        <dbReference type="SAM" id="Phobius"/>
    </source>
</evidence>
<feature type="transmembrane region" description="Helical" evidence="1">
    <location>
        <begin position="12"/>
        <end position="37"/>
    </location>
</feature>
<name>A0A0F9RJK6_9ZZZZ</name>
<protein>
    <submittedName>
        <fullName evidence="2">Uncharacterized protein</fullName>
    </submittedName>
</protein>
<keyword evidence="1" id="KW-1133">Transmembrane helix</keyword>
<keyword evidence="1" id="KW-0812">Transmembrane</keyword>
<accession>A0A0F9RJK6</accession>
<proteinExistence type="predicted"/>
<reference evidence="2" key="1">
    <citation type="journal article" date="2015" name="Nature">
        <title>Complex archaea that bridge the gap between prokaryotes and eukaryotes.</title>
        <authorList>
            <person name="Spang A."/>
            <person name="Saw J.H."/>
            <person name="Jorgensen S.L."/>
            <person name="Zaremba-Niedzwiedzka K."/>
            <person name="Martijn J."/>
            <person name="Lind A.E."/>
            <person name="van Eijk R."/>
            <person name="Schleper C."/>
            <person name="Guy L."/>
            <person name="Ettema T.J."/>
        </authorList>
    </citation>
    <scope>NUCLEOTIDE SEQUENCE</scope>
</reference>
<sequence length="51" mass="5447">MEEMIAKTAACGLIFIVMCCGFAALGLGAAGIAMGMLKTAEWIWNITHKEK</sequence>
<comment type="caution">
    <text evidence="2">The sequence shown here is derived from an EMBL/GenBank/DDBJ whole genome shotgun (WGS) entry which is preliminary data.</text>
</comment>
<dbReference type="EMBL" id="LAZR01000835">
    <property type="protein sequence ID" value="KKN56700.1"/>
    <property type="molecule type" value="Genomic_DNA"/>
</dbReference>
<organism evidence="2">
    <name type="scientific">marine sediment metagenome</name>
    <dbReference type="NCBI Taxonomy" id="412755"/>
    <lineage>
        <taxon>unclassified sequences</taxon>
        <taxon>metagenomes</taxon>
        <taxon>ecological metagenomes</taxon>
    </lineage>
</organism>
<dbReference type="AlphaFoldDB" id="A0A0F9RJK6"/>
<evidence type="ECO:0000313" key="2">
    <source>
        <dbReference type="EMBL" id="KKN56700.1"/>
    </source>
</evidence>